<evidence type="ECO:0000256" key="10">
    <source>
        <dbReference type="ARBA" id="ARBA00047340"/>
    </source>
</evidence>
<evidence type="ECO:0000259" key="13">
    <source>
        <dbReference type="Pfam" id="PF00881"/>
    </source>
</evidence>
<gene>
    <name evidence="11" type="primary">cobT</name>
    <name evidence="14" type="ORF">B1H19_09750</name>
</gene>
<dbReference type="CDD" id="cd02145">
    <property type="entry name" value="BluB"/>
    <property type="match status" value="1"/>
</dbReference>
<dbReference type="RefSeq" id="WP_083104221.1">
    <property type="nucleotide sequence ID" value="NZ_CP020569.1"/>
</dbReference>
<feature type="compositionally biased region" description="Low complexity" evidence="12">
    <location>
        <begin position="262"/>
        <end position="492"/>
    </location>
</feature>
<feature type="region of interest" description="Disordered" evidence="12">
    <location>
        <begin position="1"/>
        <end position="722"/>
    </location>
</feature>
<evidence type="ECO:0000256" key="1">
    <source>
        <dbReference type="ARBA" id="ARBA00002197"/>
    </source>
</evidence>
<feature type="active site" description="Proton acceptor" evidence="11">
    <location>
        <position position="1254"/>
    </location>
</feature>
<keyword evidence="7 11" id="KW-0328">Glycosyltransferase</keyword>
<dbReference type="NCBIfam" id="NF000996">
    <property type="entry name" value="PRK00105.1"/>
    <property type="match status" value="1"/>
</dbReference>
<feature type="compositionally biased region" description="Basic and acidic residues" evidence="12">
    <location>
        <begin position="92"/>
        <end position="103"/>
    </location>
</feature>
<dbReference type="InterPro" id="IPR000415">
    <property type="entry name" value="Nitroreductase-like"/>
</dbReference>
<dbReference type="InterPro" id="IPR023195">
    <property type="entry name" value="Nict_dMeBzImd_PRibTrfase_N"/>
</dbReference>
<dbReference type="FunFam" id="3.40.50.10210:FF:000001">
    <property type="entry name" value="Nicotinate-nucleotide--dimethylbenzimidazole phosphoribosyltransferase"/>
    <property type="match status" value="1"/>
</dbReference>
<dbReference type="KEGG" id="sgv:B1H19_09750"/>
<dbReference type="PANTHER" id="PTHR43463">
    <property type="entry name" value="NICOTINATE-NUCLEOTIDE--DIMETHYLBENZIMIDAZOLE PHOSPHORIBOSYLTRANSFERASE"/>
    <property type="match status" value="1"/>
</dbReference>
<comment type="similarity">
    <text evidence="3 11">Belongs to the CobT family.</text>
</comment>
<keyword evidence="15" id="KW-1185">Reference proteome</keyword>
<dbReference type="InterPro" id="IPR036087">
    <property type="entry name" value="Nict_dMeBzImd_PRibTrfase_sf"/>
</dbReference>
<feature type="compositionally biased region" description="Low complexity" evidence="12">
    <location>
        <begin position="70"/>
        <end position="86"/>
    </location>
</feature>
<dbReference type="SUPFAM" id="SSF52733">
    <property type="entry name" value="Nicotinate mononucleotide:5,6-dimethylbenzimidazole phosphoribosyltransferase (CobT)"/>
    <property type="match status" value="1"/>
</dbReference>
<dbReference type="Gene3D" id="3.40.50.10210">
    <property type="match status" value="1"/>
</dbReference>
<dbReference type="InterPro" id="IPR017846">
    <property type="entry name" value="Nict_dMeBzImd_PRibTrfase_bact"/>
</dbReference>
<dbReference type="OrthoDB" id="9773807at2"/>
<evidence type="ECO:0000256" key="8">
    <source>
        <dbReference type="ARBA" id="ARBA00022679"/>
    </source>
</evidence>
<feature type="compositionally biased region" description="Low complexity" evidence="12">
    <location>
        <begin position="207"/>
        <end position="220"/>
    </location>
</feature>
<comment type="catalytic activity">
    <reaction evidence="10 11">
        <text>5,6-dimethylbenzimidazole + nicotinate beta-D-ribonucleotide = alpha-ribazole 5'-phosphate + nicotinate + H(+)</text>
        <dbReference type="Rhea" id="RHEA:11196"/>
        <dbReference type="ChEBI" id="CHEBI:15378"/>
        <dbReference type="ChEBI" id="CHEBI:15890"/>
        <dbReference type="ChEBI" id="CHEBI:32544"/>
        <dbReference type="ChEBI" id="CHEBI:57502"/>
        <dbReference type="ChEBI" id="CHEBI:57918"/>
        <dbReference type="EC" id="2.4.2.21"/>
    </reaction>
</comment>
<evidence type="ECO:0000256" key="5">
    <source>
        <dbReference type="ARBA" id="ARBA00015486"/>
    </source>
</evidence>
<dbReference type="UniPathway" id="UPA00061">
    <property type="reaction ID" value="UER00516"/>
</dbReference>
<feature type="compositionally biased region" description="Low complexity" evidence="12">
    <location>
        <begin position="685"/>
        <end position="702"/>
    </location>
</feature>
<keyword evidence="8 11" id="KW-0808">Transferase</keyword>
<dbReference type="Proteomes" id="UP000192726">
    <property type="component" value="Chromosome"/>
</dbReference>
<feature type="compositionally biased region" description="Low complexity" evidence="12">
    <location>
        <begin position="609"/>
        <end position="627"/>
    </location>
</feature>
<reference evidence="14 15" key="1">
    <citation type="submission" date="2017-04" db="EMBL/GenBank/DDBJ databases">
        <title>Complete Genome Sequence of Streptomyces gilvosporeus F607, a Capable Producer of Natamycin.</title>
        <authorList>
            <person name="Zong G."/>
            <person name="Zhong C."/>
            <person name="Fu J."/>
            <person name="Qin R."/>
            <person name="Cao G."/>
        </authorList>
    </citation>
    <scope>NUCLEOTIDE SEQUENCE [LARGE SCALE GENOMIC DNA]</scope>
    <source>
        <strain evidence="14 15">F607</strain>
    </source>
</reference>
<dbReference type="NCBIfam" id="TIGR03160">
    <property type="entry name" value="cobT_DBIPRT"/>
    <property type="match status" value="1"/>
</dbReference>
<comment type="pathway">
    <text evidence="2 11">Nucleoside biosynthesis; alpha-ribazole biosynthesis; alpha-ribazole from 5,6-dimethylbenzimidazole: step 1/2.</text>
</comment>
<feature type="compositionally biased region" description="Low complexity" evidence="12">
    <location>
        <begin position="511"/>
        <end position="527"/>
    </location>
</feature>
<evidence type="ECO:0000256" key="9">
    <source>
        <dbReference type="ARBA" id="ARBA00030686"/>
    </source>
</evidence>
<evidence type="ECO:0000256" key="3">
    <source>
        <dbReference type="ARBA" id="ARBA00007110"/>
    </source>
</evidence>
<dbReference type="EMBL" id="CP020569">
    <property type="protein sequence ID" value="ARF54448.1"/>
    <property type="molecule type" value="Genomic_DNA"/>
</dbReference>
<sequence>MTDTGQVPGEGQPENAGGHPGQPQPAPVPSPADAGLTQQPDAYPFEGAEAAADDDDLLLMPGAQGAWSEQQAQPMPQQAAPAHGAPMPTPSGDHESGGRDSGAHDLSAVRIPQPAAPQPARRPLHMGPPVPDPTGGVVRSLADRGPADAPSPAPGRHAGPPAAGPEYLDAQAEAAAPAGAPAAQPVAAPPYGGQPYDGQLHAEQSYGAAGQGPLPGPQLGEIPAQVPAQMPPWDEASAQAAAAPLADTAVPAPAAPAPEDAPLPSEQPQVQPMPMPAAADTAVAAQDVPVQEVPVQDAPVQDALVEDAPAQDVPVQDVPVQDAVAEAAGEADAPAADATPAQAPADADGTPQAPAAPEQAQPVAAPVEEQPQEAVAPAAQADQPEQGGTVAPAPEAGPAAEPAVVVEAPETAAPVEAAQEPQAPAEAPAPAPAEAVATEAAPADAAPAPQAAEQPQPAEQLQQAEPAEPAAPAEAAPEAEPEAAPTAVAAPQGPIALPAPENSTPPEEPVIEQPEAPAPAAELPQPAEAEEPPAAEQAAPQGQEAPAEPAVEAPAETPADPAAEQQPATPAAEAATAAAATAAPAAPEAEAPEQLAPPVDEAPAPPTEAAPAAPQPVAVQIPAQATAEPVPDAEDRPHQQDPAELVQLGEEQEHDQQDRAQGDQSQDPDRNEEHPTDNTADTDDQPQAADRAPAPDAEPADAPAEDGEPQAAAPGYEDSERAAVHRVIRERRDIRNGFRSDPIPNDVLLRVLEAAHTAPSVGHSQPWDFVVIRSDETRERMHQLAMTQRDAYAKSLPKARAKQFRELKIEAILETPVNIVVTADPTRGGRHTLGRHTQPQMAPYSSALAVENLWLAARAEGLGVGWVSFFDEREMVRELGLPDHLEIVAYLCVGYVDEFPDEPELLQAGWSRRRPLSWVVHEETYGRRALPGEDPHDLLQETLQGIRPLDAKALGEAWERQKRMTKPAGALGMLEIISAQLCGLSRKCPPPIPEPAAVAIFAGDHGVHAQGVTPWPQEVTGQMVANFLGGGAVCNAFANQVGAEVCVVDVGVAGDLPATPGLLPRKVRPGTADFTQGPAMTQEDVLKAIEVGIETARDLVAAGNKALLTGEMGIANTTTSAALISVYTGADPAEVTGRGTGINDETHARKVDVVRRALELHQPDPSDPIGVLSAVGGLEHAALVGLILGGASLRTPVLLDGVSAGAAALVARAIAPEALAACIAGHRSAEPGHVAALTKLGLRPLIDLDLRLGEGTGALLALPVVQSAARAMHEVATFDSAGVTEKS</sequence>
<evidence type="ECO:0000256" key="11">
    <source>
        <dbReference type="HAMAP-Rule" id="MF_00230"/>
    </source>
</evidence>
<comment type="function">
    <text evidence="1 11">Catalyzes the synthesis of alpha-ribazole-5'-phosphate from nicotinate mononucleotide (NAMN) and 5,6-dimethylbenzimidazole (DMB).</text>
</comment>
<feature type="domain" description="Nitroreductase" evidence="13">
    <location>
        <begin position="728"/>
        <end position="895"/>
    </location>
</feature>
<dbReference type="SUPFAM" id="SSF55469">
    <property type="entry name" value="FMN-dependent nitroreductase-like"/>
    <property type="match status" value="1"/>
</dbReference>
<protein>
    <recommendedName>
        <fullName evidence="5 11">Nicotinate-nucleotide--dimethylbenzimidazole phosphoribosyltransferase</fullName>
        <shortName evidence="11">NN:DBI PRT</shortName>
        <ecNumber evidence="4 11">2.4.2.21</ecNumber>
    </recommendedName>
    <alternativeName>
        <fullName evidence="9 11">N(1)-alpha-phosphoribosyltransferase</fullName>
    </alternativeName>
</protein>
<dbReference type="Gene3D" id="1.10.1610.10">
    <property type="match status" value="1"/>
</dbReference>
<dbReference type="EC" id="2.4.2.21" evidence="4 11"/>
<dbReference type="CDD" id="cd02439">
    <property type="entry name" value="DMB-PRT_CobT"/>
    <property type="match status" value="1"/>
</dbReference>
<evidence type="ECO:0000256" key="2">
    <source>
        <dbReference type="ARBA" id="ARBA00005049"/>
    </source>
</evidence>
<dbReference type="GO" id="GO:0008939">
    <property type="term" value="F:nicotinate-nucleotide-dimethylbenzimidazole phosphoribosyltransferase activity"/>
    <property type="evidence" value="ECO:0007669"/>
    <property type="project" value="UniProtKB-UniRule"/>
</dbReference>
<proteinExistence type="inferred from homology"/>
<dbReference type="HAMAP" id="MF_00230">
    <property type="entry name" value="CobT"/>
    <property type="match status" value="1"/>
</dbReference>
<dbReference type="Pfam" id="PF00881">
    <property type="entry name" value="Nitroreductase"/>
    <property type="match status" value="1"/>
</dbReference>
<evidence type="ECO:0000313" key="15">
    <source>
        <dbReference type="Proteomes" id="UP000192726"/>
    </source>
</evidence>
<evidence type="ECO:0000256" key="12">
    <source>
        <dbReference type="SAM" id="MobiDB-lite"/>
    </source>
</evidence>
<dbReference type="InterPro" id="IPR029479">
    <property type="entry name" value="Nitroreductase"/>
</dbReference>
<name>A0A1V0TNS5_9ACTN</name>
<feature type="compositionally biased region" description="Low complexity" evidence="12">
    <location>
        <begin position="231"/>
        <end position="252"/>
    </location>
</feature>
<feature type="compositionally biased region" description="Low complexity" evidence="12">
    <location>
        <begin position="534"/>
        <end position="602"/>
    </location>
</feature>
<dbReference type="GO" id="GO:0009236">
    <property type="term" value="P:cobalamin biosynthetic process"/>
    <property type="evidence" value="ECO:0007669"/>
    <property type="project" value="UniProtKB-UniRule"/>
</dbReference>
<dbReference type="InterPro" id="IPR003200">
    <property type="entry name" value="Nict_dMeBzImd_PRibTrfase"/>
</dbReference>
<dbReference type="PANTHER" id="PTHR43463:SF1">
    <property type="entry name" value="NICOTINATE-NUCLEOTIDE--DIMETHYLBENZIMIDAZOLE PHOSPHORIBOSYLTRANSFERASE"/>
    <property type="match status" value="1"/>
</dbReference>
<dbReference type="STRING" id="553510.B1H19_09750"/>
<keyword evidence="6 11" id="KW-0169">Cobalamin biosynthesis</keyword>
<dbReference type="Pfam" id="PF02277">
    <property type="entry name" value="DBI_PRT"/>
    <property type="match status" value="1"/>
</dbReference>
<evidence type="ECO:0000313" key="14">
    <source>
        <dbReference type="EMBL" id="ARF54448.1"/>
    </source>
</evidence>
<evidence type="ECO:0000256" key="7">
    <source>
        <dbReference type="ARBA" id="ARBA00022676"/>
    </source>
</evidence>
<organism evidence="14 15">
    <name type="scientific">Streptomyces gilvosporeus</name>
    <dbReference type="NCBI Taxonomy" id="553510"/>
    <lineage>
        <taxon>Bacteria</taxon>
        <taxon>Bacillati</taxon>
        <taxon>Actinomycetota</taxon>
        <taxon>Actinomycetes</taxon>
        <taxon>Kitasatosporales</taxon>
        <taxon>Streptomycetaceae</taxon>
        <taxon>Streptomyces</taxon>
    </lineage>
</organism>
<accession>A0A1V0TNS5</accession>
<dbReference type="NCBIfam" id="TIGR02476">
    <property type="entry name" value="BluB"/>
    <property type="match status" value="1"/>
</dbReference>
<dbReference type="GO" id="GO:0016491">
    <property type="term" value="F:oxidoreductase activity"/>
    <property type="evidence" value="ECO:0007669"/>
    <property type="project" value="InterPro"/>
</dbReference>
<dbReference type="Gene3D" id="3.40.109.10">
    <property type="entry name" value="NADH Oxidase"/>
    <property type="match status" value="1"/>
</dbReference>
<dbReference type="InterPro" id="IPR012825">
    <property type="entry name" value="BluB"/>
</dbReference>
<evidence type="ECO:0000256" key="4">
    <source>
        <dbReference type="ARBA" id="ARBA00011991"/>
    </source>
</evidence>
<feature type="compositionally biased region" description="Basic and acidic residues" evidence="12">
    <location>
        <begin position="654"/>
        <end position="676"/>
    </location>
</feature>
<evidence type="ECO:0000256" key="6">
    <source>
        <dbReference type="ARBA" id="ARBA00022573"/>
    </source>
</evidence>
<feature type="compositionally biased region" description="Low complexity" evidence="12">
    <location>
        <begin position="154"/>
        <end position="194"/>
    </location>
</feature>